<dbReference type="EMBL" id="CP049075">
    <property type="protein sequence ID" value="QLI04886.1"/>
    <property type="molecule type" value="Genomic_DNA"/>
</dbReference>
<dbReference type="Proteomes" id="UP000509414">
    <property type="component" value="Chromosome"/>
</dbReference>
<dbReference type="KEGG" id="cinf:CINF_0342"/>
<evidence type="ECO:0000313" key="3">
    <source>
        <dbReference type="Proteomes" id="UP000509414"/>
    </source>
</evidence>
<keyword evidence="2" id="KW-0489">Methyltransferase</keyword>
<dbReference type="GO" id="GO:0008168">
    <property type="term" value="F:methyltransferase activity"/>
    <property type="evidence" value="ECO:0007669"/>
    <property type="project" value="UniProtKB-KW"/>
</dbReference>
<dbReference type="RefSeq" id="WP_179975519.1">
    <property type="nucleotide sequence ID" value="NZ_CP049075.1"/>
</dbReference>
<dbReference type="Pfam" id="PF13489">
    <property type="entry name" value="Methyltransf_23"/>
    <property type="match status" value="1"/>
</dbReference>
<dbReference type="AlphaFoldDB" id="A0A7H9CFL8"/>
<dbReference type="InterPro" id="IPR029063">
    <property type="entry name" value="SAM-dependent_MTases_sf"/>
</dbReference>
<dbReference type="Gene3D" id="3.40.50.150">
    <property type="entry name" value="Vaccinia Virus protein VP39"/>
    <property type="match status" value="1"/>
</dbReference>
<dbReference type="GO" id="GO:0032259">
    <property type="term" value="P:methylation"/>
    <property type="evidence" value="ECO:0007669"/>
    <property type="project" value="UniProtKB-KW"/>
</dbReference>
<name>A0A7H9CFL8_9BACT</name>
<keyword evidence="3" id="KW-1185">Reference proteome</keyword>
<keyword evidence="2" id="KW-0808">Transferase</keyword>
<feature type="coiled-coil region" evidence="1">
    <location>
        <begin position="78"/>
        <end position="105"/>
    </location>
</feature>
<proteinExistence type="predicted"/>
<accession>A0A7H9CFL8</accession>
<dbReference type="CDD" id="cd02440">
    <property type="entry name" value="AdoMet_MTases"/>
    <property type="match status" value="1"/>
</dbReference>
<evidence type="ECO:0000313" key="2">
    <source>
        <dbReference type="EMBL" id="QLI04886.1"/>
    </source>
</evidence>
<reference evidence="2 3" key="1">
    <citation type="submission" date="2020-02" db="EMBL/GenBank/DDBJ databases">
        <title>Complete genome sequence of the novel Campylobacter species Candidatus Campylobacter infans.</title>
        <authorList>
            <person name="Duim B."/>
            <person name="Zomer A."/>
            <person name="van der Graaf L."/>
            <person name="Wagenaar J."/>
        </authorList>
    </citation>
    <scope>NUCLEOTIDE SEQUENCE [LARGE SCALE GENOMIC DNA]</scope>
    <source>
        <strain evidence="2 3">19S00001</strain>
    </source>
</reference>
<organism evidence="2 3">
    <name type="scientific">Candidatus Campylobacter infans</name>
    <dbReference type="NCBI Taxonomy" id="2561898"/>
    <lineage>
        <taxon>Bacteria</taxon>
        <taxon>Pseudomonadati</taxon>
        <taxon>Campylobacterota</taxon>
        <taxon>Epsilonproteobacteria</taxon>
        <taxon>Campylobacterales</taxon>
        <taxon>Campylobacteraceae</taxon>
        <taxon>Campylobacter</taxon>
    </lineage>
</organism>
<dbReference type="SUPFAM" id="SSF53335">
    <property type="entry name" value="S-adenosyl-L-methionine-dependent methyltransferases"/>
    <property type="match status" value="1"/>
</dbReference>
<sequence>MNDIKDYHESFALWQDFVMQGDLIYPNENVTRFIFKNKFTSALDFGCGTGRHLDVFLRAGIKTIIGVDINELPLKKSFERFNENATKAKAELILLNNKNKTLKQLLLTTKVDAIVSWGILFLYTPQIAQNLLKEFKSILNKNGKICVNFISVNDGLKTQSIQIAQNLYKATRASHKDLLFSFYDEALIDEIFKQAGLKITSIDKEIYTRDNGSEYNEFLVVQAVNEIS</sequence>
<evidence type="ECO:0000256" key="1">
    <source>
        <dbReference type="SAM" id="Coils"/>
    </source>
</evidence>
<gene>
    <name evidence="2" type="ORF">CINF_0342</name>
</gene>
<protein>
    <submittedName>
        <fullName evidence="2">SAM-dependent methyltransferase</fullName>
    </submittedName>
</protein>
<keyword evidence="1" id="KW-0175">Coiled coil</keyword>